<evidence type="ECO:0000256" key="10">
    <source>
        <dbReference type="ARBA" id="ARBA00035861"/>
    </source>
</evidence>
<dbReference type="PANTHER" id="PTHR47707:SF1">
    <property type="entry name" value="NUDIX HYDROLASE FAMILY PROTEIN"/>
    <property type="match status" value="1"/>
</dbReference>
<dbReference type="InterPro" id="IPR013785">
    <property type="entry name" value="Aldolase_TIM"/>
</dbReference>
<evidence type="ECO:0000256" key="16">
    <source>
        <dbReference type="ARBA" id="ARBA00042798"/>
    </source>
</evidence>
<evidence type="ECO:0000256" key="6">
    <source>
        <dbReference type="ARBA" id="ARBA00022763"/>
    </source>
</evidence>
<dbReference type="PANTHER" id="PTHR47707">
    <property type="entry name" value="8-OXO-DGTP DIPHOSPHATASE"/>
    <property type="match status" value="1"/>
</dbReference>
<evidence type="ECO:0000256" key="8">
    <source>
        <dbReference type="ARBA" id="ARBA00022842"/>
    </source>
</evidence>
<comment type="catalytic activity">
    <reaction evidence="10">
        <text>8-oxo-dGTP + H2O = 8-oxo-dGMP + diphosphate + H(+)</text>
        <dbReference type="Rhea" id="RHEA:31575"/>
        <dbReference type="ChEBI" id="CHEBI:15377"/>
        <dbReference type="ChEBI" id="CHEBI:15378"/>
        <dbReference type="ChEBI" id="CHEBI:33019"/>
        <dbReference type="ChEBI" id="CHEBI:63224"/>
        <dbReference type="ChEBI" id="CHEBI:77896"/>
        <dbReference type="EC" id="3.6.1.55"/>
    </reaction>
</comment>
<evidence type="ECO:0000256" key="5">
    <source>
        <dbReference type="ARBA" id="ARBA00022723"/>
    </source>
</evidence>
<dbReference type="InterPro" id="IPR020084">
    <property type="entry name" value="NUDIX_hydrolase_CS"/>
</dbReference>
<dbReference type="GO" id="GO:0046872">
    <property type="term" value="F:metal ion binding"/>
    <property type="evidence" value="ECO:0007669"/>
    <property type="project" value="UniProtKB-KW"/>
</dbReference>
<dbReference type="InterPro" id="IPR022998">
    <property type="entry name" value="ThiamineP_synth_TenI"/>
</dbReference>
<dbReference type="GO" id="GO:0006281">
    <property type="term" value="P:DNA repair"/>
    <property type="evidence" value="ECO:0007669"/>
    <property type="project" value="UniProtKB-KW"/>
</dbReference>
<dbReference type="GO" id="GO:0044715">
    <property type="term" value="F:8-oxo-dGDP phosphatase activity"/>
    <property type="evidence" value="ECO:0007669"/>
    <property type="project" value="TreeGrafter"/>
</dbReference>
<dbReference type="Gene3D" id="3.20.20.70">
    <property type="entry name" value="Aldolase class I"/>
    <property type="match status" value="1"/>
</dbReference>
<dbReference type="GO" id="GO:0035539">
    <property type="term" value="F:8-oxo-7,8-dihydrodeoxyguanosine triphosphate pyrophosphatase activity"/>
    <property type="evidence" value="ECO:0007669"/>
    <property type="project" value="UniProtKB-EC"/>
</dbReference>
<dbReference type="InterPro" id="IPR036206">
    <property type="entry name" value="ThiamineP_synth_sf"/>
</dbReference>
<evidence type="ECO:0000256" key="7">
    <source>
        <dbReference type="ARBA" id="ARBA00022801"/>
    </source>
</evidence>
<dbReference type="KEGG" id="aei:AOY20_10115"/>
<dbReference type="GO" id="GO:0006260">
    <property type="term" value="P:DNA replication"/>
    <property type="evidence" value="ECO:0007669"/>
    <property type="project" value="UniProtKB-KW"/>
</dbReference>
<organism evidence="18 19">
    <name type="scientific">Acinetobacter equi</name>
    <dbReference type="NCBI Taxonomy" id="1324350"/>
    <lineage>
        <taxon>Bacteria</taxon>
        <taxon>Pseudomonadati</taxon>
        <taxon>Pseudomonadota</taxon>
        <taxon>Gammaproteobacteria</taxon>
        <taxon>Moraxellales</taxon>
        <taxon>Moraxellaceae</taxon>
        <taxon>Acinetobacter</taxon>
    </lineage>
</organism>
<dbReference type="GO" id="GO:0044716">
    <property type="term" value="F:8-oxo-GDP phosphatase activity"/>
    <property type="evidence" value="ECO:0007669"/>
    <property type="project" value="TreeGrafter"/>
</dbReference>
<evidence type="ECO:0000313" key="19">
    <source>
        <dbReference type="Proteomes" id="UP000064939"/>
    </source>
</evidence>
<evidence type="ECO:0000256" key="13">
    <source>
        <dbReference type="ARBA" id="ARBA00040794"/>
    </source>
</evidence>
<dbReference type="SUPFAM" id="SSF51391">
    <property type="entry name" value="Thiamin phosphate synthase"/>
    <property type="match status" value="1"/>
</dbReference>
<keyword evidence="6" id="KW-0227">DNA damage</keyword>
<evidence type="ECO:0000256" key="4">
    <source>
        <dbReference type="ARBA" id="ARBA00022705"/>
    </source>
</evidence>
<reference evidence="18 19" key="1">
    <citation type="journal article" date="2015" name="Int. J. Syst. Evol. Microbiol.">
        <title>Acinetobacter equi sp. nov. isolated from horse faeces.</title>
        <authorList>
            <person name="Poppel M.T."/>
            <person name="Skiebe E."/>
            <person name="Laue M."/>
            <person name="Bergmann H."/>
            <person name="Ebersberger I."/>
            <person name="Garn T."/>
            <person name="Fruth A."/>
            <person name="Baumgardt S."/>
            <person name="Busse H.J."/>
            <person name="Wilharm G."/>
        </authorList>
    </citation>
    <scope>NUCLEOTIDE SEQUENCE [LARGE SCALE GENOMIC DNA]</scope>
    <source>
        <strain evidence="18 19">114</strain>
    </source>
</reference>
<dbReference type="GO" id="GO:0008413">
    <property type="term" value="F:8-oxo-7,8-dihydroguanosine triphosphate pyrophosphatase activity"/>
    <property type="evidence" value="ECO:0007669"/>
    <property type="project" value="TreeGrafter"/>
</dbReference>
<dbReference type="PROSITE" id="PS00893">
    <property type="entry name" value="NUDIX_BOX"/>
    <property type="match status" value="1"/>
</dbReference>
<evidence type="ECO:0000256" key="3">
    <source>
        <dbReference type="ARBA" id="ARBA00022457"/>
    </source>
</evidence>
<dbReference type="Gene3D" id="3.90.79.10">
    <property type="entry name" value="Nucleoside Triphosphate Pyrophosphohydrolase"/>
    <property type="match status" value="1"/>
</dbReference>
<accession>A0A0N9VF13</accession>
<dbReference type="EMBL" id="CP012808">
    <property type="protein sequence ID" value="ALH95854.1"/>
    <property type="molecule type" value="Genomic_DNA"/>
</dbReference>
<keyword evidence="4" id="KW-0235">DNA replication</keyword>
<evidence type="ECO:0000313" key="18">
    <source>
        <dbReference type="EMBL" id="ALH95854.1"/>
    </source>
</evidence>
<name>A0A0N9VF13_9GAMM</name>
<dbReference type="InterPro" id="IPR000086">
    <property type="entry name" value="NUDIX_hydrolase_dom"/>
</dbReference>
<dbReference type="InterPro" id="IPR015797">
    <property type="entry name" value="NUDIX_hydrolase-like_dom_sf"/>
</dbReference>
<dbReference type="Pfam" id="PF14815">
    <property type="entry name" value="NUDIX_4"/>
    <property type="match status" value="1"/>
</dbReference>
<evidence type="ECO:0000256" key="15">
    <source>
        <dbReference type="ARBA" id="ARBA00041979"/>
    </source>
</evidence>
<feature type="domain" description="Nudix hydrolase" evidence="17">
    <location>
        <begin position="4"/>
        <end position="129"/>
    </location>
</feature>
<protein>
    <recommendedName>
        <fullName evidence="13">8-oxo-dGTP diphosphatase</fullName>
        <ecNumber evidence="12">3.6.1.55</ecNumber>
    </recommendedName>
    <alternativeName>
        <fullName evidence="16">7,8-dihydro-8-oxoguanine-triphosphatase</fullName>
    </alternativeName>
    <alternativeName>
        <fullName evidence="15">Mutator protein MutT</fullName>
    </alternativeName>
    <alternativeName>
        <fullName evidence="14">dGTP pyrophosphohydrolase</fullName>
    </alternativeName>
</protein>
<evidence type="ECO:0000256" key="2">
    <source>
        <dbReference type="ARBA" id="ARBA00005582"/>
    </source>
</evidence>
<comment type="similarity">
    <text evidence="2">Belongs to the Nudix hydrolase family.</text>
</comment>
<dbReference type="InterPro" id="IPR029119">
    <property type="entry name" value="MutY_C"/>
</dbReference>
<evidence type="ECO:0000256" key="14">
    <source>
        <dbReference type="ARBA" id="ARBA00041592"/>
    </source>
</evidence>
<dbReference type="Pfam" id="PF02581">
    <property type="entry name" value="TMP-TENI"/>
    <property type="match status" value="1"/>
</dbReference>
<evidence type="ECO:0000256" key="9">
    <source>
        <dbReference type="ARBA" id="ARBA00023204"/>
    </source>
</evidence>
<dbReference type="OrthoDB" id="9810648at2"/>
<dbReference type="EC" id="3.6.1.55" evidence="12"/>
<comment type="cofactor">
    <cofactor evidence="1">
        <name>Mg(2+)</name>
        <dbReference type="ChEBI" id="CHEBI:18420"/>
    </cofactor>
</comment>
<keyword evidence="7 18" id="KW-0378">Hydrolase</keyword>
<evidence type="ECO:0000259" key="17">
    <source>
        <dbReference type="PROSITE" id="PS51462"/>
    </source>
</evidence>
<dbReference type="GO" id="GO:0009228">
    <property type="term" value="P:thiamine biosynthetic process"/>
    <property type="evidence" value="ECO:0007669"/>
    <property type="project" value="UniProtKB-KW"/>
</dbReference>
<keyword evidence="9" id="KW-0234">DNA repair</keyword>
<dbReference type="RefSeq" id="WP_054581742.1">
    <property type="nucleotide sequence ID" value="NZ_CP012808.1"/>
</dbReference>
<dbReference type="SUPFAM" id="SSF55811">
    <property type="entry name" value="Nudix"/>
    <property type="match status" value="1"/>
</dbReference>
<evidence type="ECO:0000256" key="11">
    <source>
        <dbReference type="ARBA" id="ARBA00036904"/>
    </source>
</evidence>
<dbReference type="STRING" id="1324350.AOY20_10115"/>
<keyword evidence="8" id="KW-0460">Magnesium</keyword>
<sequence length="299" mass="34265">MAKPDIHVSIAILFHQNKVLVGWREANQHQGNKHEFPGGKVETGESPLNACHREVLEEVGLEIDHYFNFDFIRHTYEDVIVNLHFFFANVSDAEAQKIKEPWSWYRRDELQDLNFPKANKNIIKRLNLLRKIKISDDLANLNTLSDDQYFYWRPEQNIKYSEALAQINPNFLPRLIVNISIWNALSELQQKMINIVQLKHDQLMKVKRGELQSGLTYIASCHEDESLMHAQAIGCEAAFLSPVHQTDSHPDIEGMGWKAFSDLAKQSNLAIYALGGVKSIDLSLALQHFAYGVAGIRDM</sequence>
<evidence type="ECO:0000256" key="12">
    <source>
        <dbReference type="ARBA" id="ARBA00038905"/>
    </source>
</evidence>
<keyword evidence="3" id="KW-0515">Mutator protein</keyword>
<gene>
    <name evidence="18" type="ORF">AOY20_10115</name>
</gene>
<dbReference type="PROSITE" id="PS51462">
    <property type="entry name" value="NUDIX"/>
    <property type="match status" value="1"/>
</dbReference>
<dbReference type="Proteomes" id="UP000064939">
    <property type="component" value="Chromosome"/>
</dbReference>
<keyword evidence="19" id="KW-1185">Reference proteome</keyword>
<keyword evidence="5" id="KW-0479">Metal-binding</keyword>
<evidence type="ECO:0000256" key="1">
    <source>
        <dbReference type="ARBA" id="ARBA00001946"/>
    </source>
</evidence>
<dbReference type="CDD" id="cd03425">
    <property type="entry name" value="NUDIX_MutT_NudA_like"/>
    <property type="match status" value="1"/>
</dbReference>
<proteinExistence type="inferred from homology"/>
<dbReference type="InterPro" id="IPR047127">
    <property type="entry name" value="MutT-like"/>
</dbReference>
<comment type="catalytic activity">
    <reaction evidence="11">
        <text>8-oxo-GTP + H2O = 8-oxo-GMP + diphosphate + H(+)</text>
        <dbReference type="Rhea" id="RHEA:67616"/>
        <dbReference type="ChEBI" id="CHEBI:15377"/>
        <dbReference type="ChEBI" id="CHEBI:15378"/>
        <dbReference type="ChEBI" id="CHEBI:33019"/>
        <dbReference type="ChEBI" id="CHEBI:143553"/>
        <dbReference type="ChEBI" id="CHEBI:145694"/>
    </reaction>
</comment>
<dbReference type="AlphaFoldDB" id="A0A0N9VF13"/>